<evidence type="ECO:0000313" key="2">
    <source>
        <dbReference type="Proteomes" id="UP000557509"/>
    </source>
</evidence>
<sequence length="111" mass="12638">MQQRRSGVILILRPSAFQAPFCLPLDVLERWGTRTSGVREKRFWVFPKSYAVKGGAEKLIKAVPPNERITRTGAPSTQMNQTTKQFSTARGQHCSVYCVNTILLKYFCLKM</sequence>
<evidence type="ECO:0000313" key="1">
    <source>
        <dbReference type="EMBL" id="KAF4645895.1"/>
    </source>
</evidence>
<reference evidence="1 2" key="1">
    <citation type="submission" date="2020-03" db="EMBL/GenBank/DDBJ databases">
        <title>Genome sequence of Toxoplasma gondii RH-88 strain.</title>
        <authorList>
            <person name="Lorenzi H.A."/>
            <person name="Venepally P."/>
            <person name="Rozenberg A."/>
            <person name="Sibley D."/>
        </authorList>
    </citation>
    <scope>NUCLEOTIDE SEQUENCE [LARGE SCALE GENOMIC DNA]</scope>
    <source>
        <strain evidence="1 2">RH-88</strain>
    </source>
</reference>
<name>A0A7J6KEM3_TOXGO</name>
<keyword evidence="2" id="KW-1185">Reference proteome</keyword>
<dbReference type="Proteomes" id="UP000557509">
    <property type="component" value="Unassembled WGS sequence"/>
</dbReference>
<proteinExistence type="predicted"/>
<accession>A0A7J6KEM3</accession>
<protein>
    <submittedName>
        <fullName evidence="1">Uncharacterized protein</fullName>
    </submittedName>
</protein>
<comment type="caution">
    <text evidence="1">The sequence shown here is derived from an EMBL/GenBank/DDBJ whole genome shotgun (WGS) entry which is preliminary data.</text>
</comment>
<gene>
    <name evidence="1" type="ORF">TGRH88_021710</name>
</gene>
<dbReference type="EMBL" id="JAAUHK010000186">
    <property type="protein sequence ID" value="KAF4645895.1"/>
    <property type="molecule type" value="Genomic_DNA"/>
</dbReference>
<organism evidence="1 2">
    <name type="scientific">Toxoplasma gondii</name>
    <dbReference type="NCBI Taxonomy" id="5811"/>
    <lineage>
        <taxon>Eukaryota</taxon>
        <taxon>Sar</taxon>
        <taxon>Alveolata</taxon>
        <taxon>Apicomplexa</taxon>
        <taxon>Conoidasida</taxon>
        <taxon>Coccidia</taxon>
        <taxon>Eucoccidiorida</taxon>
        <taxon>Eimeriorina</taxon>
        <taxon>Sarcocystidae</taxon>
        <taxon>Toxoplasma</taxon>
    </lineage>
</organism>
<dbReference type="AlphaFoldDB" id="A0A7J6KEM3"/>